<reference evidence="1 2" key="1">
    <citation type="journal article" date="2018" name="Front. Plant Sci.">
        <title>Red Clover (Trifolium pratense) and Zigzag Clover (T. medium) - A Picture of Genomic Similarities and Differences.</title>
        <authorList>
            <person name="Dluhosova J."/>
            <person name="Istvanek J."/>
            <person name="Nedelnik J."/>
            <person name="Repkova J."/>
        </authorList>
    </citation>
    <scope>NUCLEOTIDE SEQUENCE [LARGE SCALE GENOMIC DNA]</scope>
    <source>
        <strain evidence="2">cv. 10/8</strain>
        <tissue evidence="1">Leaf</tissue>
    </source>
</reference>
<evidence type="ECO:0000313" key="2">
    <source>
        <dbReference type="Proteomes" id="UP000265520"/>
    </source>
</evidence>
<feature type="non-terminal residue" evidence="1">
    <location>
        <position position="54"/>
    </location>
</feature>
<accession>A0A392UXX2</accession>
<comment type="caution">
    <text evidence="1">The sequence shown here is derived from an EMBL/GenBank/DDBJ whole genome shotgun (WGS) entry which is preliminary data.</text>
</comment>
<dbReference type="EMBL" id="LXQA011005396">
    <property type="protein sequence ID" value="MCI80884.1"/>
    <property type="molecule type" value="Genomic_DNA"/>
</dbReference>
<keyword evidence="2" id="KW-1185">Reference proteome</keyword>
<organism evidence="1 2">
    <name type="scientific">Trifolium medium</name>
    <dbReference type="NCBI Taxonomy" id="97028"/>
    <lineage>
        <taxon>Eukaryota</taxon>
        <taxon>Viridiplantae</taxon>
        <taxon>Streptophyta</taxon>
        <taxon>Embryophyta</taxon>
        <taxon>Tracheophyta</taxon>
        <taxon>Spermatophyta</taxon>
        <taxon>Magnoliopsida</taxon>
        <taxon>eudicotyledons</taxon>
        <taxon>Gunneridae</taxon>
        <taxon>Pentapetalae</taxon>
        <taxon>rosids</taxon>
        <taxon>fabids</taxon>
        <taxon>Fabales</taxon>
        <taxon>Fabaceae</taxon>
        <taxon>Papilionoideae</taxon>
        <taxon>50 kb inversion clade</taxon>
        <taxon>NPAAA clade</taxon>
        <taxon>Hologalegina</taxon>
        <taxon>IRL clade</taxon>
        <taxon>Trifolieae</taxon>
        <taxon>Trifolium</taxon>
    </lineage>
</organism>
<dbReference type="AlphaFoldDB" id="A0A392UXX2"/>
<sequence length="54" mass="6290">MQDNKQHKIDIATTTKHNKENINSLTTYFFTDFPDSFGAKAMFNGFQHYGDIME</sequence>
<proteinExistence type="predicted"/>
<protein>
    <submittedName>
        <fullName evidence="1">Uncharacterized protein</fullName>
    </submittedName>
</protein>
<evidence type="ECO:0000313" key="1">
    <source>
        <dbReference type="EMBL" id="MCI80884.1"/>
    </source>
</evidence>
<dbReference type="Proteomes" id="UP000265520">
    <property type="component" value="Unassembled WGS sequence"/>
</dbReference>
<name>A0A392UXX2_9FABA</name>